<dbReference type="InterPro" id="IPR032675">
    <property type="entry name" value="LRR_dom_sf"/>
</dbReference>
<dbReference type="Pfam" id="PF00560">
    <property type="entry name" value="LRR_1"/>
    <property type="match status" value="1"/>
</dbReference>
<feature type="transmembrane region" description="Helical" evidence="10">
    <location>
        <begin position="285"/>
        <end position="309"/>
    </location>
</feature>
<dbReference type="GO" id="GO:0005524">
    <property type="term" value="F:ATP binding"/>
    <property type="evidence" value="ECO:0007669"/>
    <property type="project" value="InterPro"/>
</dbReference>
<keyword evidence="2" id="KW-0433">Leucine-rich repeat</keyword>
<dbReference type="Pfam" id="PF08263">
    <property type="entry name" value="LRRNT_2"/>
    <property type="match status" value="1"/>
</dbReference>
<dbReference type="InterPro" id="IPR011009">
    <property type="entry name" value="Kinase-like_dom_sf"/>
</dbReference>
<evidence type="ECO:0000256" key="10">
    <source>
        <dbReference type="SAM" id="Phobius"/>
    </source>
</evidence>
<gene>
    <name evidence="12" type="ORF">RJ639_003884</name>
</gene>
<dbReference type="GO" id="GO:0004672">
    <property type="term" value="F:protein kinase activity"/>
    <property type="evidence" value="ECO:0007669"/>
    <property type="project" value="InterPro"/>
</dbReference>
<feature type="domain" description="Protein kinase" evidence="11">
    <location>
        <begin position="314"/>
        <end position="595"/>
    </location>
</feature>
<evidence type="ECO:0000313" key="12">
    <source>
        <dbReference type="EMBL" id="KAK3019353.1"/>
    </source>
</evidence>
<evidence type="ECO:0000256" key="8">
    <source>
        <dbReference type="ARBA" id="ARBA00037847"/>
    </source>
</evidence>
<name>A0AA88W461_9ASTE</name>
<keyword evidence="5" id="KW-0677">Repeat</keyword>
<evidence type="ECO:0000256" key="7">
    <source>
        <dbReference type="ARBA" id="ARBA00023136"/>
    </source>
</evidence>
<reference evidence="12" key="1">
    <citation type="submission" date="2022-12" db="EMBL/GenBank/DDBJ databases">
        <title>Draft genome assemblies for two species of Escallonia (Escalloniales).</title>
        <authorList>
            <person name="Chanderbali A."/>
            <person name="Dervinis C."/>
            <person name="Anghel I."/>
            <person name="Soltis D."/>
            <person name="Soltis P."/>
            <person name="Zapata F."/>
        </authorList>
    </citation>
    <scope>NUCLEOTIDE SEQUENCE</scope>
    <source>
        <strain evidence="12">UCBG64.0493</strain>
        <tissue evidence="12">Leaf</tissue>
    </source>
</reference>
<dbReference type="Pfam" id="PF07714">
    <property type="entry name" value="PK_Tyr_Ser-Thr"/>
    <property type="match status" value="1"/>
</dbReference>
<keyword evidence="13" id="KW-1185">Reference proteome</keyword>
<dbReference type="Gene3D" id="1.10.510.10">
    <property type="entry name" value="Transferase(Phosphotransferase) domain 1"/>
    <property type="match status" value="1"/>
</dbReference>
<evidence type="ECO:0000256" key="9">
    <source>
        <dbReference type="SAM" id="MobiDB-lite"/>
    </source>
</evidence>
<organism evidence="12 13">
    <name type="scientific">Escallonia herrerae</name>
    <dbReference type="NCBI Taxonomy" id="1293975"/>
    <lineage>
        <taxon>Eukaryota</taxon>
        <taxon>Viridiplantae</taxon>
        <taxon>Streptophyta</taxon>
        <taxon>Embryophyta</taxon>
        <taxon>Tracheophyta</taxon>
        <taxon>Spermatophyta</taxon>
        <taxon>Magnoliopsida</taxon>
        <taxon>eudicotyledons</taxon>
        <taxon>Gunneridae</taxon>
        <taxon>Pentapetalae</taxon>
        <taxon>asterids</taxon>
        <taxon>campanulids</taxon>
        <taxon>Escalloniales</taxon>
        <taxon>Escalloniaceae</taxon>
        <taxon>Escallonia</taxon>
    </lineage>
</organism>
<dbReference type="InterPro" id="IPR000719">
    <property type="entry name" value="Prot_kinase_dom"/>
</dbReference>
<dbReference type="PANTHER" id="PTHR46084:SF14">
    <property type="entry name" value="PROTEIN KINASE DOMAIN-CONTAINING PROTEIN"/>
    <property type="match status" value="1"/>
</dbReference>
<protein>
    <recommendedName>
        <fullName evidence="11">Protein kinase domain-containing protein</fullName>
    </recommendedName>
</protein>
<feature type="compositionally biased region" description="Polar residues" evidence="9">
    <location>
        <begin position="236"/>
        <end position="250"/>
    </location>
</feature>
<dbReference type="InterPro" id="IPR001611">
    <property type="entry name" value="Leu-rich_rpt"/>
</dbReference>
<feature type="region of interest" description="Disordered" evidence="9">
    <location>
        <begin position="160"/>
        <end position="197"/>
    </location>
</feature>
<dbReference type="Gene3D" id="3.30.200.20">
    <property type="entry name" value="Phosphorylase Kinase, domain 1"/>
    <property type="match status" value="1"/>
</dbReference>
<keyword evidence="3 10" id="KW-0812">Transmembrane</keyword>
<evidence type="ECO:0000256" key="3">
    <source>
        <dbReference type="ARBA" id="ARBA00022692"/>
    </source>
</evidence>
<keyword evidence="6 10" id="KW-1133">Transmembrane helix</keyword>
<dbReference type="PROSITE" id="PS50011">
    <property type="entry name" value="PROTEIN_KINASE_DOM"/>
    <property type="match status" value="1"/>
</dbReference>
<comment type="caution">
    <text evidence="12">The sequence shown here is derived from an EMBL/GenBank/DDBJ whole genome shotgun (WGS) entry which is preliminary data.</text>
</comment>
<evidence type="ECO:0000256" key="1">
    <source>
        <dbReference type="ARBA" id="ARBA00004479"/>
    </source>
</evidence>
<evidence type="ECO:0000256" key="2">
    <source>
        <dbReference type="ARBA" id="ARBA00022614"/>
    </source>
</evidence>
<evidence type="ECO:0000256" key="4">
    <source>
        <dbReference type="ARBA" id="ARBA00022729"/>
    </source>
</evidence>
<evidence type="ECO:0000256" key="5">
    <source>
        <dbReference type="ARBA" id="ARBA00022737"/>
    </source>
</evidence>
<sequence length="623" mass="67932">MALLRFRQRVIRDPYSALSSWNDNEGDSNPCFWFGVECAEGKVVTFILRNNSFSGNIPKEIGDLKELEVLDLGYNNFSGPFPSDLGNNLSLSILLLDNNQFLGSISAELNVLKTLSEVQVDENQLISASFGASCKGRSNSWNDVKPGDIAHRRTLQVLEVPNPSKVDRNRQKKRFSKPSPSPFLSSPSPSPLPSSPIFSPSASPLSLISFPPSTSPLSPQVTPSSSPSEFLAPSPSEIQTPSPASPTPETNAVPEPSHFGPAPLPSPVSAPSPIVDKSSKPKPRIVLILSGVVGGSIFIFISAVGIVFWRSSKVVTVKPWATGLSGQLQKAFVTGVPKLQRSELVTACEDFSNIIGSLSDGTVYKGTLSSGVEIAVTSTAIDTLSKVNHKNFVNLIGYCEEDQPFTRMMVFEYAPNGTLFEHLHIKEAEHLDWGMRLRIAMGMAYCLEHMHQLTPPIIHGNLQSSSIYLTEDYAAKISDFSIWNEATASKMGSASVKLLETVSSDPESNVYNFGVLLFELITGRLPYSVNNDSAVNWASDYLKGGQPFREIVDPIVVSFKEEELEKLFAVVKGCVHPEPKQRPTMREVAARLKELTSMSPDGATPKVSPLWWAELEIMSTDSS</sequence>
<keyword evidence="7 10" id="KW-0472">Membrane</keyword>
<dbReference type="EMBL" id="JAVXUP010000882">
    <property type="protein sequence ID" value="KAK3019353.1"/>
    <property type="molecule type" value="Genomic_DNA"/>
</dbReference>
<proteinExistence type="predicted"/>
<evidence type="ECO:0000259" key="11">
    <source>
        <dbReference type="PROSITE" id="PS50011"/>
    </source>
</evidence>
<evidence type="ECO:0000256" key="6">
    <source>
        <dbReference type="ARBA" id="ARBA00022989"/>
    </source>
</evidence>
<accession>A0AA88W461</accession>
<dbReference type="AlphaFoldDB" id="A0AA88W461"/>
<dbReference type="Gene3D" id="3.80.10.10">
    <property type="entry name" value="Ribonuclease Inhibitor"/>
    <property type="match status" value="1"/>
</dbReference>
<keyword evidence="4" id="KW-0732">Signal</keyword>
<dbReference type="Proteomes" id="UP001188597">
    <property type="component" value="Unassembled WGS sequence"/>
</dbReference>
<evidence type="ECO:0000313" key="13">
    <source>
        <dbReference type="Proteomes" id="UP001188597"/>
    </source>
</evidence>
<dbReference type="GO" id="GO:0012505">
    <property type="term" value="C:endomembrane system"/>
    <property type="evidence" value="ECO:0007669"/>
    <property type="project" value="UniProtKB-SubCell"/>
</dbReference>
<dbReference type="PANTHER" id="PTHR46084">
    <property type="entry name" value="PROTEIN MALE DISCOVERER 2"/>
    <property type="match status" value="1"/>
</dbReference>
<dbReference type="InterPro" id="IPR013210">
    <property type="entry name" value="LRR_N_plant-typ"/>
</dbReference>
<dbReference type="InterPro" id="IPR001245">
    <property type="entry name" value="Ser-Thr/Tyr_kinase_cat_dom"/>
</dbReference>
<comment type="subcellular location">
    <subcellularLocation>
        <location evidence="8">Endomembrane system</location>
        <topology evidence="8">Single-pass membrane protein</topology>
    </subcellularLocation>
    <subcellularLocation>
        <location evidence="1">Membrane</location>
        <topology evidence="1">Single-pass type I membrane protein</topology>
    </subcellularLocation>
</comment>
<feature type="region of interest" description="Disordered" evidence="9">
    <location>
        <begin position="213"/>
        <end position="276"/>
    </location>
</feature>
<dbReference type="SUPFAM" id="SSF52058">
    <property type="entry name" value="L domain-like"/>
    <property type="match status" value="1"/>
</dbReference>
<dbReference type="SUPFAM" id="SSF56112">
    <property type="entry name" value="Protein kinase-like (PK-like)"/>
    <property type="match status" value="1"/>
</dbReference>